<evidence type="ECO:0000256" key="6">
    <source>
        <dbReference type="ARBA" id="ARBA00022692"/>
    </source>
</evidence>
<evidence type="ECO:0000256" key="7">
    <source>
        <dbReference type="ARBA" id="ARBA00022989"/>
    </source>
</evidence>
<keyword evidence="6 9" id="KW-0812">Transmembrane</keyword>
<dbReference type="NCBIfam" id="NF002493">
    <property type="entry name" value="PRK01816.1"/>
    <property type="match status" value="1"/>
</dbReference>
<evidence type="ECO:0000313" key="11">
    <source>
        <dbReference type="Proteomes" id="UP000276260"/>
    </source>
</evidence>
<keyword evidence="7 9" id="KW-1133">Transmembrane helix</keyword>
<dbReference type="EMBL" id="RRCF01000001">
    <property type="protein sequence ID" value="RRJ23004.1"/>
    <property type="molecule type" value="Genomic_DNA"/>
</dbReference>
<keyword evidence="4" id="KW-1003">Cell membrane</keyword>
<dbReference type="OrthoDB" id="7066670at2"/>
<feature type="transmembrane region" description="Helical" evidence="9">
    <location>
        <begin position="66"/>
        <end position="85"/>
    </location>
</feature>
<dbReference type="RefSeq" id="WP_046519344.1">
    <property type="nucleotide sequence ID" value="NZ_LAVS01000010.1"/>
</dbReference>
<name>A0A3P3QPB3_9GAMM</name>
<proteinExistence type="inferred from homology"/>
<reference evidence="10 11" key="1">
    <citation type="submission" date="2018-11" db="EMBL/GenBank/DDBJ databases">
        <title>Draft genome analysis of Rheinheimera mesophila isolated from an industrial waste site.</title>
        <authorList>
            <person name="Yu Q."/>
            <person name="Qi Y."/>
            <person name="Zhang H."/>
            <person name="Lu Y."/>
            <person name="Pu J."/>
        </authorList>
    </citation>
    <scope>NUCLEOTIDE SEQUENCE [LARGE SCALE GENOMIC DNA]</scope>
    <source>
        <strain evidence="10 11">IITR13</strain>
    </source>
</reference>
<keyword evidence="11" id="KW-1185">Reference proteome</keyword>
<evidence type="ECO:0000256" key="2">
    <source>
        <dbReference type="ARBA" id="ARBA00009474"/>
    </source>
</evidence>
<dbReference type="Proteomes" id="UP000276260">
    <property type="component" value="Unassembled WGS sequence"/>
</dbReference>
<keyword evidence="5" id="KW-0997">Cell inner membrane</keyword>
<evidence type="ECO:0000256" key="9">
    <source>
        <dbReference type="SAM" id="Phobius"/>
    </source>
</evidence>
<accession>A0A3P3QPB3</accession>
<comment type="similarity">
    <text evidence="2">Belongs to the UPF0208 family.</text>
</comment>
<organism evidence="10 11">
    <name type="scientific">Rheinheimera mesophila</name>
    <dbReference type="NCBI Taxonomy" id="1547515"/>
    <lineage>
        <taxon>Bacteria</taxon>
        <taxon>Pseudomonadati</taxon>
        <taxon>Pseudomonadota</taxon>
        <taxon>Gammaproteobacteria</taxon>
        <taxon>Chromatiales</taxon>
        <taxon>Chromatiaceae</taxon>
        <taxon>Rheinheimera</taxon>
    </lineage>
</organism>
<protein>
    <recommendedName>
        <fullName evidence="3">UPF0208 membrane protein YfbV</fullName>
    </recommendedName>
</protein>
<dbReference type="AlphaFoldDB" id="A0A3P3QPB3"/>
<evidence type="ECO:0000256" key="3">
    <source>
        <dbReference type="ARBA" id="ARBA00018831"/>
    </source>
</evidence>
<sequence>MSAMFSTLKAGLQYSRDWPVVPQLNAVFPENKVIRMTVFAQKTFPVVAVVGALVQFNQLGAEQLPLILTMMLFILSMPFQGWYWLGKRAQTELPPGLSSWYSEIKQKMQAQGLQTQTPQHKLRYADLALLLKQAFGQLDKTFLRDWL</sequence>
<dbReference type="Pfam" id="PF04217">
    <property type="entry name" value="DUF412"/>
    <property type="match status" value="1"/>
</dbReference>
<dbReference type="GO" id="GO:0005886">
    <property type="term" value="C:plasma membrane"/>
    <property type="evidence" value="ECO:0007669"/>
    <property type="project" value="UniProtKB-SubCell"/>
</dbReference>
<evidence type="ECO:0000256" key="4">
    <source>
        <dbReference type="ARBA" id="ARBA00022475"/>
    </source>
</evidence>
<evidence type="ECO:0000313" key="10">
    <source>
        <dbReference type="EMBL" id="RRJ23004.1"/>
    </source>
</evidence>
<evidence type="ECO:0000256" key="5">
    <source>
        <dbReference type="ARBA" id="ARBA00022519"/>
    </source>
</evidence>
<keyword evidence="8 9" id="KW-0472">Membrane</keyword>
<comment type="subcellular location">
    <subcellularLocation>
        <location evidence="1">Cell inner membrane</location>
        <topology evidence="1">Multi-pass membrane protein</topology>
    </subcellularLocation>
</comment>
<dbReference type="InterPro" id="IPR007334">
    <property type="entry name" value="UPF0208"/>
</dbReference>
<evidence type="ECO:0000256" key="1">
    <source>
        <dbReference type="ARBA" id="ARBA00004429"/>
    </source>
</evidence>
<comment type="caution">
    <text evidence="10">The sequence shown here is derived from an EMBL/GenBank/DDBJ whole genome shotgun (WGS) entry which is preliminary data.</text>
</comment>
<evidence type="ECO:0000256" key="8">
    <source>
        <dbReference type="ARBA" id="ARBA00023136"/>
    </source>
</evidence>
<gene>
    <name evidence="10" type="ORF">EIK76_02650</name>
</gene>